<sequence>MMAWREVVQALYLGRPRDSKTAFRVQQGRIQLEDKIVGILPQPIVELLGTRQTQHLVAEITIKHLLSHTSGLSVHGFPGYADNPPDASTVLSGKNSVNTPPVYLEGLPGQDFSYSGGGFTVLQIILEIITGKGFPAVVQQLVFRPLGMNRSFYSLPKEEANIARAHYTGRTACEHKARVNPEQAAAGLWTTPTDLLKVVRALQQSLENPDNTSFLTQDLARQMLTEVTSGMALTWFKPTDPGVAFGHGGSNEPGWRCFVVGYADTLFDGGPARHDDVPQCSGICVMTNSAAGNHVLWKVVHAIAYLNRWPQVPPMHGYPNARIPFAAIGVGYDREWKSWIGQWSGEWNVESDEQGCPRVRYKDLPSVRLIPAAVPSVRCSKRQSIDLLLEGLEVMMRLGWKEEVRIIELWQGATTEGVRVVEIAQSVIAIPFNILLAMRLKEIFDNQSSQGKYQLPCIKLKYFSTLEELHQVTLDGGFFPTMNFLHSTLSTLRDKYAPITHTSSFRQTGQITPEEFILAGDFLVYKFPSWSWADASHPSQRVPHLPAGKQYLVTRGVPCNRRLDENFAGDAGVEETVVGDGFAHGQERDDDGWLRTGGMAASQEAKVRDVRTVDESGNMGERVEDDEEIPDMEDEEDDEEAIIRDPKSGEGSNAPKRTYTLYITYTPYYRTPRLYLSGYGQNNQPLAPELLFEDIVGDYKDKTVTLEDFPFTTPPIKTASVHPCKHASVMKVLLDRADAALKLRMHKARAGKDVGRLDSGMEGLIDDTQKMRLVEAEKKAASHHAPSGAAGEEWEVLGEGSEADDEVAIRVDQYLVVFLKFMASVTPGIEHDFTMGV</sequence>
<dbReference type="Pfam" id="PF00144">
    <property type="entry name" value="Beta-lactamase"/>
    <property type="match status" value="1"/>
</dbReference>
<gene>
    <name evidence="13" type="ORF">B0A49_00302</name>
</gene>
<comment type="similarity">
    <text evidence="2">Belongs to the ATG3 family.</text>
</comment>
<dbReference type="PANTHER" id="PTHR12866:SF2">
    <property type="entry name" value="UBIQUITIN-LIKE-CONJUGATING ENZYME ATG3"/>
    <property type="match status" value="1"/>
</dbReference>
<dbReference type="STRING" id="331657.A0A4U0Y001"/>
<dbReference type="Pfam" id="PF03987">
    <property type="entry name" value="Autophagy_act_C"/>
    <property type="match status" value="1"/>
</dbReference>
<comment type="caution">
    <text evidence="13">The sequence shown here is derived from an EMBL/GenBank/DDBJ whole genome shotgun (WGS) entry which is preliminary data.</text>
</comment>
<evidence type="ECO:0000313" key="13">
    <source>
        <dbReference type="EMBL" id="TKA81303.1"/>
    </source>
</evidence>
<dbReference type="OrthoDB" id="1584384at2759"/>
<dbReference type="InterPro" id="IPR012338">
    <property type="entry name" value="Beta-lactam/transpept-like"/>
</dbReference>
<evidence type="ECO:0000256" key="2">
    <source>
        <dbReference type="ARBA" id="ARBA00007683"/>
    </source>
</evidence>
<dbReference type="GO" id="GO:0044804">
    <property type="term" value="P:nucleophagy"/>
    <property type="evidence" value="ECO:0007669"/>
    <property type="project" value="TreeGrafter"/>
</dbReference>
<dbReference type="GO" id="GO:0005829">
    <property type="term" value="C:cytosol"/>
    <property type="evidence" value="ECO:0007669"/>
    <property type="project" value="TreeGrafter"/>
</dbReference>
<name>A0A4U0Y001_9PEZI</name>
<dbReference type="GO" id="GO:0061723">
    <property type="term" value="P:glycophagy"/>
    <property type="evidence" value="ECO:0007669"/>
    <property type="project" value="TreeGrafter"/>
</dbReference>
<evidence type="ECO:0000256" key="9">
    <source>
        <dbReference type="ARBA" id="ARBA00032144"/>
    </source>
</evidence>
<keyword evidence="6" id="KW-0833">Ubl conjugation pathway</keyword>
<dbReference type="Gene3D" id="3.40.710.10">
    <property type="entry name" value="DD-peptidase/beta-lactamase superfamily"/>
    <property type="match status" value="1"/>
</dbReference>
<dbReference type="InterPro" id="IPR007135">
    <property type="entry name" value="Atg3/Atg10"/>
</dbReference>
<organism evidence="13 14">
    <name type="scientific">Cryomyces minteri</name>
    <dbReference type="NCBI Taxonomy" id="331657"/>
    <lineage>
        <taxon>Eukaryota</taxon>
        <taxon>Fungi</taxon>
        <taxon>Dikarya</taxon>
        <taxon>Ascomycota</taxon>
        <taxon>Pezizomycotina</taxon>
        <taxon>Dothideomycetes</taxon>
        <taxon>Dothideomycetes incertae sedis</taxon>
        <taxon>Cryomyces</taxon>
    </lineage>
</organism>
<dbReference type="GO" id="GO:0015031">
    <property type="term" value="P:protein transport"/>
    <property type="evidence" value="ECO:0007669"/>
    <property type="project" value="UniProtKB-KW"/>
</dbReference>
<keyword evidence="8" id="KW-0072">Autophagy</keyword>
<comment type="subcellular location">
    <subcellularLocation>
        <location evidence="1">Cytoplasm</location>
    </subcellularLocation>
</comment>
<evidence type="ECO:0000256" key="8">
    <source>
        <dbReference type="ARBA" id="ARBA00023006"/>
    </source>
</evidence>
<feature type="region of interest" description="Disordered" evidence="11">
    <location>
        <begin position="614"/>
        <end position="655"/>
    </location>
</feature>
<keyword evidence="4" id="KW-0813">Transport</keyword>
<dbReference type="GO" id="GO:0000422">
    <property type="term" value="P:autophagy of mitochondrion"/>
    <property type="evidence" value="ECO:0007669"/>
    <property type="project" value="TreeGrafter"/>
</dbReference>
<proteinExistence type="inferred from homology"/>
<evidence type="ECO:0000256" key="1">
    <source>
        <dbReference type="ARBA" id="ARBA00004496"/>
    </source>
</evidence>
<feature type="compositionally biased region" description="Acidic residues" evidence="11">
    <location>
        <begin position="623"/>
        <end position="640"/>
    </location>
</feature>
<evidence type="ECO:0000256" key="10">
    <source>
        <dbReference type="ARBA" id="ARBA00033139"/>
    </source>
</evidence>
<keyword evidence="14" id="KW-1185">Reference proteome</keyword>
<dbReference type="SUPFAM" id="SSF56601">
    <property type="entry name" value="beta-lactamase/transpeptidase-like"/>
    <property type="match status" value="1"/>
</dbReference>
<evidence type="ECO:0000256" key="7">
    <source>
        <dbReference type="ARBA" id="ARBA00022927"/>
    </source>
</evidence>
<evidence type="ECO:0000256" key="3">
    <source>
        <dbReference type="ARBA" id="ARBA00018067"/>
    </source>
</evidence>
<evidence type="ECO:0000256" key="5">
    <source>
        <dbReference type="ARBA" id="ARBA00022490"/>
    </source>
</evidence>
<dbReference type="AlphaFoldDB" id="A0A4U0Y001"/>
<evidence type="ECO:0000256" key="11">
    <source>
        <dbReference type="SAM" id="MobiDB-lite"/>
    </source>
</evidence>
<feature type="domain" description="Beta-lactamase-related" evidence="12">
    <location>
        <begin position="25"/>
        <end position="290"/>
    </location>
</feature>
<keyword evidence="5" id="KW-0963">Cytoplasm</keyword>
<evidence type="ECO:0000313" key="14">
    <source>
        <dbReference type="Proteomes" id="UP000308768"/>
    </source>
</evidence>
<keyword evidence="7" id="KW-0653">Protein transport</keyword>
<reference evidence="13 14" key="1">
    <citation type="submission" date="2017-03" db="EMBL/GenBank/DDBJ databases">
        <title>Genomes of endolithic fungi from Antarctica.</title>
        <authorList>
            <person name="Coleine C."/>
            <person name="Masonjones S."/>
            <person name="Stajich J.E."/>
        </authorList>
    </citation>
    <scope>NUCLEOTIDE SEQUENCE [LARGE SCALE GENOMIC DNA]</scope>
    <source>
        <strain evidence="13 14">CCFEE 5187</strain>
    </source>
</reference>
<dbReference type="InterPro" id="IPR001466">
    <property type="entry name" value="Beta-lactam-related"/>
</dbReference>
<dbReference type="GO" id="GO:0000045">
    <property type="term" value="P:autophagosome assembly"/>
    <property type="evidence" value="ECO:0007669"/>
    <property type="project" value="TreeGrafter"/>
</dbReference>
<protein>
    <recommendedName>
        <fullName evidence="3">Autophagy-related protein 3</fullName>
    </recommendedName>
    <alternativeName>
        <fullName evidence="9 10">Autophagy-related E2-like conjugation enzyme ATG3</fullName>
    </alternativeName>
</protein>
<dbReference type="GO" id="GO:0000407">
    <property type="term" value="C:phagophore assembly site"/>
    <property type="evidence" value="ECO:0007669"/>
    <property type="project" value="TreeGrafter"/>
</dbReference>
<dbReference type="GO" id="GO:0019776">
    <property type="term" value="F:Atg8-family ligase activity"/>
    <property type="evidence" value="ECO:0007669"/>
    <property type="project" value="TreeGrafter"/>
</dbReference>
<evidence type="ECO:0000256" key="6">
    <source>
        <dbReference type="ARBA" id="ARBA00022786"/>
    </source>
</evidence>
<evidence type="ECO:0000256" key="4">
    <source>
        <dbReference type="ARBA" id="ARBA00022448"/>
    </source>
</evidence>
<dbReference type="Proteomes" id="UP000308768">
    <property type="component" value="Unassembled WGS sequence"/>
</dbReference>
<dbReference type="EMBL" id="NAJN01000028">
    <property type="protein sequence ID" value="TKA81303.1"/>
    <property type="molecule type" value="Genomic_DNA"/>
</dbReference>
<accession>A0A4U0Y001</accession>
<dbReference type="PANTHER" id="PTHR12866">
    <property type="entry name" value="UBIQUITIN-LIKE-CONJUGATING ENZYME ATG3"/>
    <property type="match status" value="1"/>
</dbReference>
<evidence type="ECO:0000259" key="12">
    <source>
        <dbReference type="Pfam" id="PF00144"/>
    </source>
</evidence>